<keyword evidence="4" id="KW-0812">Transmembrane</keyword>
<evidence type="ECO:0000259" key="8">
    <source>
        <dbReference type="Pfam" id="PF00005"/>
    </source>
</evidence>
<dbReference type="GO" id="GO:0016887">
    <property type="term" value="F:ATP hydrolysis activity"/>
    <property type="evidence" value="ECO:0007669"/>
    <property type="project" value="InterPro"/>
</dbReference>
<dbReference type="SUPFAM" id="SSF52540">
    <property type="entry name" value="P-loop containing nucleoside triphosphate hydrolases"/>
    <property type="match status" value="1"/>
</dbReference>
<evidence type="ECO:0000256" key="3">
    <source>
        <dbReference type="ARBA" id="ARBA00022448"/>
    </source>
</evidence>
<dbReference type="Pfam" id="PF00005">
    <property type="entry name" value="ABC_tran"/>
    <property type="match status" value="1"/>
</dbReference>
<protein>
    <recommendedName>
        <fullName evidence="8">ABC transporter domain-containing protein</fullName>
    </recommendedName>
</protein>
<comment type="subcellular location">
    <subcellularLocation>
        <location evidence="1">Membrane</location>
        <topology evidence="1">Multi-pass membrane protein</topology>
    </subcellularLocation>
</comment>
<proteinExistence type="inferred from homology"/>
<feature type="domain" description="ABC transporter" evidence="8">
    <location>
        <begin position="113"/>
        <end position="254"/>
    </location>
</feature>
<dbReference type="EMBL" id="CAJOBF010004594">
    <property type="protein sequence ID" value="CAF4145117.1"/>
    <property type="molecule type" value="Genomic_DNA"/>
</dbReference>
<gene>
    <name evidence="10" type="ORF">UXM345_LOCUS24794</name>
    <name evidence="9" type="ORF">XDN619_LOCUS12817</name>
</gene>
<evidence type="ECO:0000313" key="9">
    <source>
        <dbReference type="EMBL" id="CAF2072340.1"/>
    </source>
</evidence>
<dbReference type="AlphaFoldDB" id="A0A816RDI2"/>
<evidence type="ECO:0000313" key="11">
    <source>
        <dbReference type="Proteomes" id="UP000663887"/>
    </source>
</evidence>
<reference evidence="9" key="1">
    <citation type="submission" date="2021-02" db="EMBL/GenBank/DDBJ databases">
        <authorList>
            <person name="Nowell W R."/>
        </authorList>
    </citation>
    <scope>NUCLEOTIDE SEQUENCE</scope>
</reference>
<comment type="caution">
    <text evidence="9">The sequence shown here is derived from an EMBL/GenBank/DDBJ whole genome shotgun (WGS) entry which is preliminary data.</text>
</comment>
<dbReference type="GO" id="GO:0005886">
    <property type="term" value="C:plasma membrane"/>
    <property type="evidence" value="ECO:0007669"/>
    <property type="project" value="TreeGrafter"/>
</dbReference>
<dbReference type="PANTHER" id="PTHR48041:SF116">
    <property type="entry name" value="PROTEIN BROWN"/>
    <property type="match status" value="1"/>
</dbReference>
<dbReference type="InterPro" id="IPR050352">
    <property type="entry name" value="ABCG_transporters"/>
</dbReference>
<feature type="compositionally biased region" description="Polar residues" evidence="7">
    <location>
        <begin position="24"/>
        <end position="41"/>
    </location>
</feature>
<feature type="region of interest" description="Disordered" evidence="7">
    <location>
        <begin position="24"/>
        <end position="51"/>
    </location>
</feature>
<organism evidence="9 11">
    <name type="scientific">Rotaria magnacalcarata</name>
    <dbReference type="NCBI Taxonomy" id="392030"/>
    <lineage>
        <taxon>Eukaryota</taxon>
        <taxon>Metazoa</taxon>
        <taxon>Spiralia</taxon>
        <taxon>Gnathifera</taxon>
        <taxon>Rotifera</taxon>
        <taxon>Eurotatoria</taxon>
        <taxon>Bdelloidea</taxon>
        <taxon>Philodinida</taxon>
        <taxon>Philodinidae</taxon>
        <taxon>Rotaria</taxon>
    </lineage>
</organism>
<dbReference type="Proteomes" id="UP000663887">
    <property type="component" value="Unassembled WGS sequence"/>
</dbReference>
<dbReference type="GO" id="GO:0042626">
    <property type="term" value="F:ATPase-coupled transmembrane transporter activity"/>
    <property type="evidence" value="ECO:0007669"/>
    <property type="project" value="TreeGrafter"/>
</dbReference>
<evidence type="ECO:0000256" key="6">
    <source>
        <dbReference type="ARBA" id="ARBA00023136"/>
    </source>
</evidence>
<dbReference type="InterPro" id="IPR027417">
    <property type="entry name" value="P-loop_NTPase"/>
</dbReference>
<keyword evidence="5" id="KW-1133">Transmembrane helix</keyword>
<keyword evidence="6" id="KW-0472">Membrane</keyword>
<comment type="similarity">
    <text evidence="2">Belongs to the ABC transporter superfamily. ABCG family. Eye pigment precursor importer (TC 3.A.1.204) subfamily.</text>
</comment>
<evidence type="ECO:0000313" key="10">
    <source>
        <dbReference type="EMBL" id="CAF4145117.1"/>
    </source>
</evidence>
<sequence length="254" mass="27660">MVPNTSIDSVFRVDYESLLKNNLQLPNSTDPASSTIHSSGENPHCYLPSPPQIRRNTRISIDLSSRGALSFRNISYTLNTGPKNTKYRNILSSVGLLKTEKKIIDNVSGIFESGMNAIMGPTGCGKSSLLDILADRKDPHGLSGQVFIDGLPPPPSFKYIVGYVVQEDIISGTLTVRENLMFSAKVRIPDSISDDVRRERVSSVIQNLGLAGCADSKIGTEFSRGVSGGEKKRTCIGMELVLEPKILFLDEPTT</sequence>
<evidence type="ECO:0000256" key="2">
    <source>
        <dbReference type="ARBA" id="ARBA00005814"/>
    </source>
</evidence>
<dbReference type="PANTHER" id="PTHR48041">
    <property type="entry name" value="ABC TRANSPORTER G FAMILY MEMBER 28"/>
    <property type="match status" value="1"/>
</dbReference>
<feature type="non-terminal residue" evidence="9">
    <location>
        <position position="1"/>
    </location>
</feature>
<accession>A0A816RDI2</accession>
<dbReference type="InterPro" id="IPR003439">
    <property type="entry name" value="ABC_transporter-like_ATP-bd"/>
</dbReference>
<evidence type="ECO:0000256" key="4">
    <source>
        <dbReference type="ARBA" id="ARBA00022692"/>
    </source>
</evidence>
<dbReference type="Gene3D" id="3.40.50.300">
    <property type="entry name" value="P-loop containing nucleotide triphosphate hydrolases"/>
    <property type="match status" value="1"/>
</dbReference>
<dbReference type="GO" id="GO:0005524">
    <property type="term" value="F:ATP binding"/>
    <property type="evidence" value="ECO:0007669"/>
    <property type="project" value="InterPro"/>
</dbReference>
<evidence type="ECO:0000256" key="1">
    <source>
        <dbReference type="ARBA" id="ARBA00004141"/>
    </source>
</evidence>
<keyword evidence="3" id="KW-0813">Transport</keyword>
<dbReference type="EMBL" id="CAJNRG010005094">
    <property type="protein sequence ID" value="CAF2072340.1"/>
    <property type="molecule type" value="Genomic_DNA"/>
</dbReference>
<dbReference type="Proteomes" id="UP000663842">
    <property type="component" value="Unassembled WGS sequence"/>
</dbReference>
<evidence type="ECO:0000256" key="5">
    <source>
        <dbReference type="ARBA" id="ARBA00022989"/>
    </source>
</evidence>
<name>A0A816RDI2_9BILA</name>
<evidence type="ECO:0000256" key="7">
    <source>
        <dbReference type="SAM" id="MobiDB-lite"/>
    </source>
</evidence>